<dbReference type="GO" id="GO:0016884">
    <property type="term" value="F:carbon-nitrogen ligase activity, with glutamine as amido-N-donor"/>
    <property type="evidence" value="ECO:0007669"/>
    <property type="project" value="InterPro"/>
</dbReference>
<dbReference type="PANTHER" id="PTHR28055:SF1">
    <property type="entry name" value="ALTERED INHERITANCE OF MITOCHONDRIA PROTEIN 41, MITOCHONDRIAL"/>
    <property type="match status" value="1"/>
</dbReference>
<dbReference type="AlphaFoldDB" id="A0A1G1XZS6"/>
<dbReference type="InterPro" id="IPR023168">
    <property type="entry name" value="GatB_Yqey_C_2"/>
</dbReference>
<evidence type="ECO:0008006" key="3">
    <source>
        <dbReference type="Google" id="ProtNLM"/>
    </source>
</evidence>
<proteinExistence type="predicted"/>
<dbReference type="InterPro" id="IPR019004">
    <property type="entry name" value="YqeY/Aim41"/>
</dbReference>
<reference evidence="1 2" key="1">
    <citation type="journal article" date="2016" name="Nat. Commun.">
        <title>Thousands of microbial genomes shed light on interconnected biogeochemical processes in an aquifer system.</title>
        <authorList>
            <person name="Anantharaman K."/>
            <person name="Brown C.T."/>
            <person name="Hug L.A."/>
            <person name="Sharon I."/>
            <person name="Castelle C.J."/>
            <person name="Probst A.J."/>
            <person name="Thomas B.C."/>
            <person name="Singh A."/>
            <person name="Wilkins M.J."/>
            <person name="Karaoz U."/>
            <person name="Brodie E.L."/>
            <person name="Williams K.H."/>
            <person name="Hubbard S.S."/>
            <person name="Banfield J.F."/>
        </authorList>
    </citation>
    <scope>NUCLEOTIDE SEQUENCE [LARGE SCALE GENOMIC DNA]</scope>
</reference>
<organism evidence="1 2">
    <name type="scientific">Candidatus Buchananbacteria bacterium RIFCSPHIGHO2_01_FULL_39_8</name>
    <dbReference type="NCBI Taxonomy" id="1797533"/>
    <lineage>
        <taxon>Bacteria</taxon>
        <taxon>Candidatus Buchananiibacteriota</taxon>
    </lineage>
</organism>
<comment type="caution">
    <text evidence="1">The sequence shown here is derived from an EMBL/GenBank/DDBJ whole genome shotgun (WGS) entry which is preliminary data.</text>
</comment>
<dbReference type="InterPro" id="IPR042184">
    <property type="entry name" value="YqeY/Aim41_N"/>
</dbReference>
<dbReference type="Proteomes" id="UP000176241">
    <property type="component" value="Unassembled WGS sequence"/>
</dbReference>
<dbReference type="EMBL" id="MHIC01000015">
    <property type="protein sequence ID" value="OGY45589.1"/>
    <property type="molecule type" value="Genomic_DNA"/>
</dbReference>
<dbReference type="SUPFAM" id="SSF89095">
    <property type="entry name" value="GatB/YqeY motif"/>
    <property type="match status" value="1"/>
</dbReference>
<dbReference type="PANTHER" id="PTHR28055">
    <property type="entry name" value="ALTERED INHERITANCE OF MITOCHONDRIA PROTEIN 41, MITOCHONDRIAL"/>
    <property type="match status" value="1"/>
</dbReference>
<dbReference type="Gene3D" id="1.10.1510.10">
    <property type="entry name" value="Uncharacterised protein YqeY/AIM41 PF09424, N-terminal domain"/>
    <property type="match status" value="1"/>
</dbReference>
<sequence>MTVLEQIEKDFIQAFKAKNELAVLTLRQLKTALTNAEIAKKREPLTEEEVIKTLKTEVKRRREAIELYKKGGRNELAQREEKEIEIISKYLPVELSEEAVKKTVQAVISKVGASGPQDIGKVMGAVMAELKGQADGSLVSKIVKEELTPKK</sequence>
<dbReference type="InterPro" id="IPR003789">
    <property type="entry name" value="Asn/Gln_tRNA_amidoTrase-B-like"/>
</dbReference>
<accession>A0A1G1XZS6</accession>
<dbReference type="Pfam" id="PF09424">
    <property type="entry name" value="YqeY"/>
    <property type="match status" value="1"/>
</dbReference>
<dbReference type="STRING" id="1797533.A2731_03635"/>
<protein>
    <recommendedName>
        <fullName evidence="3">Glutamyl-tRNA amidotransferase</fullName>
    </recommendedName>
</protein>
<evidence type="ECO:0000313" key="2">
    <source>
        <dbReference type="Proteomes" id="UP000176241"/>
    </source>
</evidence>
<evidence type="ECO:0000313" key="1">
    <source>
        <dbReference type="EMBL" id="OGY45589.1"/>
    </source>
</evidence>
<dbReference type="Gene3D" id="1.10.10.410">
    <property type="match status" value="1"/>
</dbReference>
<name>A0A1G1XZS6_9BACT</name>
<gene>
    <name evidence="1" type="ORF">A2731_03635</name>
</gene>